<reference evidence="2" key="1">
    <citation type="journal article" date="2022" name="bioRxiv">
        <title>Sequencing and chromosome-scale assembly of the giantPleurodeles waltlgenome.</title>
        <authorList>
            <person name="Brown T."/>
            <person name="Elewa A."/>
            <person name="Iarovenko S."/>
            <person name="Subramanian E."/>
            <person name="Araus A.J."/>
            <person name="Petzold A."/>
            <person name="Susuki M."/>
            <person name="Suzuki K.-i.T."/>
            <person name="Hayashi T."/>
            <person name="Toyoda A."/>
            <person name="Oliveira C."/>
            <person name="Osipova E."/>
            <person name="Leigh N.D."/>
            <person name="Simon A."/>
            <person name="Yun M.H."/>
        </authorList>
    </citation>
    <scope>NUCLEOTIDE SEQUENCE</scope>
    <source>
        <strain evidence="2">20211129_DDA</strain>
        <tissue evidence="2">Liver</tissue>
    </source>
</reference>
<keyword evidence="3" id="KW-1185">Reference proteome</keyword>
<feature type="region of interest" description="Disordered" evidence="1">
    <location>
        <begin position="188"/>
        <end position="214"/>
    </location>
</feature>
<gene>
    <name evidence="2" type="ORF">NDU88_004851</name>
</gene>
<evidence type="ECO:0000256" key="1">
    <source>
        <dbReference type="SAM" id="MobiDB-lite"/>
    </source>
</evidence>
<dbReference type="EMBL" id="JANPWB010000002">
    <property type="protein sequence ID" value="KAJ1209473.1"/>
    <property type="molecule type" value="Genomic_DNA"/>
</dbReference>
<protein>
    <submittedName>
        <fullName evidence="2">Uncharacterized protein</fullName>
    </submittedName>
</protein>
<feature type="region of interest" description="Disordered" evidence="1">
    <location>
        <begin position="53"/>
        <end position="171"/>
    </location>
</feature>
<evidence type="ECO:0000313" key="2">
    <source>
        <dbReference type="EMBL" id="KAJ1209473.1"/>
    </source>
</evidence>
<sequence>MTNARLTKYETIILGSPNVSLKRCTVLNPATLLPNENIDVDDAEEVEHDCLESNQRRTEAGGEPVEDGLVTQTVKEIPRGDSGPISTEAPGEWTQREVLPEADGYGFEVEPLTDPEGEGVETEGGPSIQTPPETLAGPTRGNTIAQEEGIEQQPERPNDKGTLKGDEWPELRVAKGKVVIDETIEEEIDTTRKEDLSEGELQGDRKLKRKRIAK</sequence>
<feature type="compositionally biased region" description="Basic and acidic residues" evidence="1">
    <location>
        <begin position="153"/>
        <end position="171"/>
    </location>
</feature>
<dbReference type="Proteomes" id="UP001066276">
    <property type="component" value="Chromosome 1_2"/>
</dbReference>
<accession>A0AAV7W7W1</accession>
<proteinExistence type="predicted"/>
<name>A0AAV7W7W1_PLEWA</name>
<evidence type="ECO:0000313" key="3">
    <source>
        <dbReference type="Proteomes" id="UP001066276"/>
    </source>
</evidence>
<organism evidence="2 3">
    <name type="scientific">Pleurodeles waltl</name>
    <name type="common">Iberian ribbed newt</name>
    <dbReference type="NCBI Taxonomy" id="8319"/>
    <lineage>
        <taxon>Eukaryota</taxon>
        <taxon>Metazoa</taxon>
        <taxon>Chordata</taxon>
        <taxon>Craniata</taxon>
        <taxon>Vertebrata</taxon>
        <taxon>Euteleostomi</taxon>
        <taxon>Amphibia</taxon>
        <taxon>Batrachia</taxon>
        <taxon>Caudata</taxon>
        <taxon>Salamandroidea</taxon>
        <taxon>Salamandridae</taxon>
        <taxon>Pleurodelinae</taxon>
        <taxon>Pleurodeles</taxon>
    </lineage>
</organism>
<dbReference type="AlphaFoldDB" id="A0AAV7W7W1"/>
<feature type="compositionally biased region" description="Acidic residues" evidence="1">
    <location>
        <begin position="111"/>
        <end position="121"/>
    </location>
</feature>
<comment type="caution">
    <text evidence="2">The sequence shown here is derived from an EMBL/GenBank/DDBJ whole genome shotgun (WGS) entry which is preliminary data.</text>
</comment>